<keyword evidence="3" id="KW-1185">Reference proteome</keyword>
<feature type="region of interest" description="Disordered" evidence="1">
    <location>
        <begin position="310"/>
        <end position="340"/>
    </location>
</feature>
<evidence type="ECO:0000313" key="2">
    <source>
        <dbReference type="EMBL" id="GIY79220.1"/>
    </source>
</evidence>
<protein>
    <submittedName>
        <fullName evidence="2">Uncharacterized protein</fullName>
    </submittedName>
</protein>
<dbReference type="AlphaFoldDB" id="A0AAV4WAW8"/>
<accession>A0AAV4WAW8</accession>
<sequence>MKTPKKGSESCKQSPKGKVNCDLTKDSQLYGKSSKQSETCSKIEEPSMMETETFEQPHVQLRILEADPNENSEELEIHVISNANVSFPFLNKYQFHCRKPIECETSNPQKKGQDELSNPLLQASSPLKNLKDVTSTPLSQKAKRLKRLFRGSSDATSDDERLVIDLSDESPISESKPPIKNKLPGDIPVYKPDFLNSASTFNVSKQNNASCTKSLVENKNQKNSSGLDNQLVITKKTFIAGLMTITPVGYESPELTSDCGKKFRHTDLKTVDNLKLAVDVGNSLLMSSEKEKLQLRNGLSSYEPIASLSNRVDSTPRQSLQQSVNSARMPQLKELSSLSSKTANGLKKDIHEEIVIDDSDDDEESSSNRISSFHAAQTVCGVQSINAHEKL</sequence>
<name>A0AAV4WAW8_CAEEX</name>
<feature type="compositionally biased region" description="Polar residues" evidence="1">
    <location>
        <begin position="30"/>
        <end position="40"/>
    </location>
</feature>
<gene>
    <name evidence="2" type="ORF">CEXT_511291</name>
</gene>
<evidence type="ECO:0000256" key="1">
    <source>
        <dbReference type="SAM" id="MobiDB-lite"/>
    </source>
</evidence>
<dbReference type="EMBL" id="BPLR01015863">
    <property type="protein sequence ID" value="GIY79220.1"/>
    <property type="molecule type" value="Genomic_DNA"/>
</dbReference>
<reference evidence="2 3" key="1">
    <citation type="submission" date="2021-06" db="EMBL/GenBank/DDBJ databases">
        <title>Caerostris extrusa draft genome.</title>
        <authorList>
            <person name="Kono N."/>
            <person name="Arakawa K."/>
        </authorList>
    </citation>
    <scope>NUCLEOTIDE SEQUENCE [LARGE SCALE GENOMIC DNA]</scope>
</reference>
<feature type="region of interest" description="Disordered" evidence="1">
    <location>
        <begin position="30"/>
        <end position="54"/>
    </location>
</feature>
<comment type="caution">
    <text evidence="2">The sequence shown here is derived from an EMBL/GenBank/DDBJ whole genome shotgun (WGS) entry which is preliminary data.</text>
</comment>
<dbReference type="Proteomes" id="UP001054945">
    <property type="component" value="Unassembled WGS sequence"/>
</dbReference>
<organism evidence="2 3">
    <name type="scientific">Caerostris extrusa</name>
    <name type="common">Bark spider</name>
    <name type="synonym">Caerostris bankana</name>
    <dbReference type="NCBI Taxonomy" id="172846"/>
    <lineage>
        <taxon>Eukaryota</taxon>
        <taxon>Metazoa</taxon>
        <taxon>Ecdysozoa</taxon>
        <taxon>Arthropoda</taxon>
        <taxon>Chelicerata</taxon>
        <taxon>Arachnida</taxon>
        <taxon>Araneae</taxon>
        <taxon>Araneomorphae</taxon>
        <taxon>Entelegynae</taxon>
        <taxon>Araneoidea</taxon>
        <taxon>Araneidae</taxon>
        <taxon>Caerostris</taxon>
    </lineage>
</organism>
<evidence type="ECO:0000313" key="3">
    <source>
        <dbReference type="Proteomes" id="UP001054945"/>
    </source>
</evidence>
<proteinExistence type="predicted"/>